<feature type="compositionally biased region" description="Low complexity" evidence="1">
    <location>
        <begin position="43"/>
        <end position="55"/>
    </location>
</feature>
<sequence length="260" mass="28538">MSFLKKIAKEFDDLKSTFSKGDETKEQMHKETHYGQSSQHGEQAQQYGQSSYGQGPHYGGAPAPGLPNVDSSLPPGWIKQWDSSSQRWYFVQQATGRTQWEPPVLMAQSYGEQNTYPPTGGHYEQQHDSTKKAKGHSTMGAAAGGLAVGAVGGAMVGHALGDDSDSDHDHGAGHYAPQPSGYNQQPMQQQPYQAGDPSLPSQGDELPDETRSGSSVSSSDKEDVEEAREEYREALEDGDHSDIEEAREEYEEEYEETYDD</sequence>
<feature type="compositionally biased region" description="Basic and acidic residues" evidence="1">
    <location>
        <begin position="14"/>
        <end position="33"/>
    </location>
</feature>
<feature type="region of interest" description="Disordered" evidence="1">
    <location>
        <begin position="156"/>
        <end position="260"/>
    </location>
</feature>
<dbReference type="PROSITE" id="PS01159">
    <property type="entry name" value="WW_DOMAIN_1"/>
    <property type="match status" value="1"/>
</dbReference>
<dbReference type="InterPro" id="IPR001202">
    <property type="entry name" value="WW_dom"/>
</dbReference>
<dbReference type="PROSITE" id="PS50020">
    <property type="entry name" value="WW_DOMAIN_2"/>
    <property type="match status" value="1"/>
</dbReference>
<comment type="caution">
    <text evidence="3">The sequence shown here is derived from an EMBL/GenBank/DDBJ whole genome shotgun (WGS) entry which is preliminary data.</text>
</comment>
<dbReference type="SMART" id="SM00456">
    <property type="entry name" value="WW"/>
    <property type="match status" value="1"/>
</dbReference>
<dbReference type="AlphaFoldDB" id="A0A8H7E2X1"/>
<reference evidence="3" key="1">
    <citation type="submission" date="2020-02" db="EMBL/GenBank/DDBJ databases">
        <authorList>
            <person name="Palmer J.M."/>
        </authorList>
    </citation>
    <scope>NUCLEOTIDE SEQUENCE</scope>
    <source>
        <strain evidence="3">EPUS1.4</strain>
        <tissue evidence="3">Thallus</tissue>
    </source>
</reference>
<organism evidence="3 4">
    <name type="scientific">Endocarpon pusillum</name>
    <dbReference type="NCBI Taxonomy" id="364733"/>
    <lineage>
        <taxon>Eukaryota</taxon>
        <taxon>Fungi</taxon>
        <taxon>Dikarya</taxon>
        <taxon>Ascomycota</taxon>
        <taxon>Pezizomycotina</taxon>
        <taxon>Eurotiomycetes</taxon>
        <taxon>Chaetothyriomycetidae</taxon>
        <taxon>Verrucariales</taxon>
        <taxon>Verrucariaceae</taxon>
        <taxon>Endocarpon</taxon>
    </lineage>
</organism>
<dbReference type="Pfam" id="PF00397">
    <property type="entry name" value="WW"/>
    <property type="match status" value="1"/>
</dbReference>
<protein>
    <recommendedName>
        <fullName evidence="2">WW domain-containing protein</fullName>
    </recommendedName>
</protein>
<dbReference type="OrthoDB" id="2444812at2759"/>
<accession>A0A8H7E2X1</accession>
<feature type="compositionally biased region" description="Basic and acidic residues" evidence="1">
    <location>
        <begin position="229"/>
        <end position="244"/>
    </location>
</feature>
<evidence type="ECO:0000313" key="4">
    <source>
        <dbReference type="Proteomes" id="UP000606974"/>
    </source>
</evidence>
<keyword evidence="4" id="KW-1185">Reference proteome</keyword>
<dbReference type="CDD" id="cd00201">
    <property type="entry name" value="WW"/>
    <property type="match status" value="1"/>
</dbReference>
<dbReference type="Proteomes" id="UP000606974">
    <property type="component" value="Unassembled WGS sequence"/>
</dbReference>
<feature type="region of interest" description="Disordered" evidence="1">
    <location>
        <begin position="14"/>
        <end position="78"/>
    </location>
</feature>
<proteinExistence type="predicted"/>
<evidence type="ECO:0000259" key="2">
    <source>
        <dbReference type="PROSITE" id="PS50020"/>
    </source>
</evidence>
<gene>
    <name evidence="3" type="ORF">GJ744_010476</name>
</gene>
<feature type="compositionally biased region" description="Acidic residues" evidence="1">
    <location>
        <begin position="245"/>
        <end position="260"/>
    </location>
</feature>
<feature type="region of interest" description="Disordered" evidence="1">
    <location>
        <begin position="110"/>
        <end position="138"/>
    </location>
</feature>
<feature type="compositionally biased region" description="Low complexity" evidence="1">
    <location>
        <begin position="178"/>
        <end position="193"/>
    </location>
</feature>
<evidence type="ECO:0000256" key="1">
    <source>
        <dbReference type="SAM" id="MobiDB-lite"/>
    </source>
</evidence>
<dbReference type="EMBL" id="JAACFV010000069">
    <property type="protein sequence ID" value="KAF7507417.1"/>
    <property type="molecule type" value="Genomic_DNA"/>
</dbReference>
<dbReference type="Gene3D" id="2.20.70.10">
    <property type="match status" value="1"/>
</dbReference>
<dbReference type="SUPFAM" id="SSF51045">
    <property type="entry name" value="WW domain"/>
    <property type="match status" value="1"/>
</dbReference>
<evidence type="ECO:0000313" key="3">
    <source>
        <dbReference type="EMBL" id="KAF7507417.1"/>
    </source>
</evidence>
<name>A0A8H7E2X1_9EURO</name>
<feature type="domain" description="WW" evidence="2">
    <location>
        <begin position="71"/>
        <end position="105"/>
    </location>
</feature>
<dbReference type="InterPro" id="IPR036020">
    <property type="entry name" value="WW_dom_sf"/>
</dbReference>